<evidence type="ECO:0000313" key="1">
    <source>
        <dbReference type="EMBL" id="CAI9782723.1"/>
    </source>
</evidence>
<gene>
    <name evidence="1" type="ORF">FPE_LOCUS30153</name>
</gene>
<evidence type="ECO:0000313" key="2">
    <source>
        <dbReference type="Proteomes" id="UP000834106"/>
    </source>
</evidence>
<dbReference type="SUPFAM" id="SSF48371">
    <property type="entry name" value="ARM repeat"/>
    <property type="match status" value="1"/>
</dbReference>
<organism evidence="1 2">
    <name type="scientific">Fraxinus pennsylvanica</name>
    <dbReference type="NCBI Taxonomy" id="56036"/>
    <lineage>
        <taxon>Eukaryota</taxon>
        <taxon>Viridiplantae</taxon>
        <taxon>Streptophyta</taxon>
        <taxon>Embryophyta</taxon>
        <taxon>Tracheophyta</taxon>
        <taxon>Spermatophyta</taxon>
        <taxon>Magnoliopsida</taxon>
        <taxon>eudicotyledons</taxon>
        <taxon>Gunneridae</taxon>
        <taxon>Pentapetalae</taxon>
        <taxon>asterids</taxon>
        <taxon>lamiids</taxon>
        <taxon>Lamiales</taxon>
        <taxon>Oleaceae</taxon>
        <taxon>Oleeae</taxon>
        <taxon>Fraxinus</taxon>
    </lineage>
</organism>
<dbReference type="InterPro" id="IPR002554">
    <property type="entry name" value="PP2A_B56"/>
</dbReference>
<dbReference type="Pfam" id="PF01603">
    <property type="entry name" value="B56"/>
    <property type="match status" value="1"/>
</dbReference>
<dbReference type="GO" id="GO:0019888">
    <property type="term" value="F:protein phosphatase regulator activity"/>
    <property type="evidence" value="ECO:0007669"/>
    <property type="project" value="InterPro"/>
</dbReference>
<accession>A0AAD2A7B1</accession>
<dbReference type="GO" id="GO:0007165">
    <property type="term" value="P:signal transduction"/>
    <property type="evidence" value="ECO:0007669"/>
    <property type="project" value="InterPro"/>
</dbReference>
<dbReference type="Gene3D" id="1.25.10.10">
    <property type="entry name" value="Leucine-rich Repeat Variant"/>
    <property type="match status" value="1"/>
</dbReference>
<dbReference type="PANTHER" id="PTHR10257:SF3">
    <property type="entry name" value="SERINE_THREONINE-PROTEIN PHOSPHATASE 2A 56 KDA REGULATORY SUBUNIT GAMMA ISOFORM"/>
    <property type="match status" value="1"/>
</dbReference>
<dbReference type="AlphaFoldDB" id="A0AAD2A7B1"/>
<protein>
    <submittedName>
        <fullName evidence="1">Uncharacterized protein</fullName>
    </submittedName>
</protein>
<dbReference type="PANTHER" id="PTHR10257">
    <property type="entry name" value="SERINE/THREONINE PROTEIN PHOSPHATASE 2A PP2A REGULATORY SUBUNIT B"/>
    <property type="match status" value="1"/>
</dbReference>
<dbReference type="InterPro" id="IPR016024">
    <property type="entry name" value="ARM-type_fold"/>
</dbReference>
<dbReference type="GO" id="GO:0000159">
    <property type="term" value="C:protein phosphatase type 2A complex"/>
    <property type="evidence" value="ECO:0007669"/>
    <property type="project" value="InterPro"/>
</dbReference>
<dbReference type="InterPro" id="IPR011989">
    <property type="entry name" value="ARM-like"/>
</dbReference>
<dbReference type="Proteomes" id="UP000834106">
    <property type="component" value="Chromosome 19"/>
</dbReference>
<keyword evidence="2" id="KW-1185">Reference proteome</keyword>
<name>A0AAD2A7B1_9LAMI</name>
<reference evidence="1" key="1">
    <citation type="submission" date="2023-05" db="EMBL/GenBank/DDBJ databases">
        <authorList>
            <person name="Huff M."/>
        </authorList>
    </citation>
    <scope>NUCLEOTIDE SEQUENCE</scope>
</reference>
<sequence>MRKMEYLKTILHRIYWKFMVHRPLIRKTINNIFYRFIYETEKYSGIVELLEILGSIINGVALPMKEEHKLFLVQALIPLHMPKPVAIYHQQLSYCITQFAEKDFKLADTVIRDLLE</sequence>
<proteinExistence type="predicted"/>
<dbReference type="EMBL" id="OU503054">
    <property type="protein sequence ID" value="CAI9782723.1"/>
    <property type="molecule type" value="Genomic_DNA"/>
</dbReference>